<sequence length="87" mass="9631">MSTENERRTLLEALAERLPGRGLQGRMLGGGEPVLWIWHPRTNRQTIVFATQSAGGWLFLWSPDGQEDAEDPDVAADTLEKLLSQAA</sequence>
<gene>
    <name evidence="1" type="ORF">FDA94_11410</name>
</gene>
<organism evidence="1 2">
    <name type="scientific">Herbidospora galbida</name>
    <dbReference type="NCBI Taxonomy" id="2575442"/>
    <lineage>
        <taxon>Bacteria</taxon>
        <taxon>Bacillati</taxon>
        <taxon>Actinomycetota</taxon>
        <taxon>Actinomycetes</taxon>
        <taxon>Streptosporangiales</taxon>
        <taxon>Streptosporangiaceae</taxon>
        <taxon>Herbidospora</taxon>
    </lineage>
</organism>
<accession>A0A4U3MLY3</accession>
<protein>
    <submittedName>
        <fullName evidence="1">Uncharacterized protein</fullName>
    </submittedName>
</protein>
<comment type="caution">
    <text evidence="1">The sequence shown here is derived from an EMBL/GenBank/DDBJ whole genome shotgun (WGS) entry which is preliminary data.</text>
</comment>
<dbReference type="Proteomes" id="UP000308705">
    <property type="component" value="Unassembled WGS sequence"/>
</dbReference>
<dbReference type="AlphaFoldDB" id="A0A4U3MLY3"/>
<name>A0A4U3MLY3_9ACTN</name>
<dbReference type="RefSeq" id="WP_137247023.1">
    <property type="nucleotide sequence ID" value="NZ_SZQA01000008.1"/>
</dbReference>
<evidence type="ECO:0000313" key="1">
    <source>
        <dbReference type="EMBL" id="TKK89107.1"/>
    </source>
</evidence>
<dbReference type="OrthoDB" id="3541623at2"/>
<reference evidence="1 2" key="1">
    <citation type="submission" date="2019-04" db="EMBL/GenBank/DDBJ databases">
        <title>Herbidospora sp. NEAU-GS14.nov., a novel actinomycete isolated from soil.</title>
        <authorList>
            <person name="Han L."/>
        </authorList>
    </citation>
    <scope>NUCLEOTIDE SEQUENCE [LARGE SCALE GENOMIC DNA]</scope>
    <source>
        <strain evidence="1 2">NEAU-GS14</strain>
    </source>
</reference>
<dbReference type="EMBL" id="SZQA01000008">
    <property type="protein sequence ID" value="TKK89107.1"/>
    <property type="molecule type" value="Genomic_DNA"/>
</dbReference>
<proteinExistence type="predicted"/>
<evidence type="ECO:0000313" key="2">
    <source>
        <dbReference type="Proteomes" id="UP000308705"/>
    </source>
</evidence>
<keyword evidence="2" id="KW-1185">Reference proteome</keyword>